<protein>
    <recommendedName>
        <fullName evidence="4">General secretion pathway protein N</fullName>
    </recommendedName>
</protein>
<name>A0A109J7X0_9BRAD</name>
<dbReference type="EMBL" id="LNCU01000130">
    <property type="protein sequence ID" value="KWV43991.1"/>
    <property type="molecule type" value="Genomic_DNA"/>
</dbReference>
<comment type="caution">
    <text evidence="2">The sequence shown here is derived from an EMBL/GenBank/DDBJ whole genome shotgun (WGS) entry which is preliminary data.</text>
</comment>
<accession>A0A109J7X0</accession>
<dbReference type="OrthoDB" id="8366079at2"/>
<proteinExistence type="predicted"/>
<keyword evidence="3" id="KW-1185">Reference proteome</keyword>
<evidence type="ECO:0000313" key="3">
    <source>
        <dbReference type="Proteomes" id="UP000057737"/>
    </source>
</evidence>
<dbReference type="AlphaFoldDB" id="A0A109J7X0"/>
<organism evidence="2 3">
    <name type="scientific">Bradyrhizobium macuxiense</name>
    <dbReference type="NCBI Taxonomy" id="1755647"/>
    <lineage>
        <taxon>Bacteria</taxon>
        <taxon>Pseudomonadati</taxon>
        <taxon>Pseudomonadota</taxon>
        <taxon>Alphaproteobacteria</taxon>
        <taxon>Hyphomicrobiales</taxon>
        <taxon>Nitrobacteraceae</taxon>
        <taxon>Bradyrhizobium</taxon>
    </lineage>
</organism>
<evidence type="ECO:0000256" key="1">
    <source>
        <dbReference type="SAM" id="MobiDB-lite"/>
    </source>
</evidence>
<dbReference type="Proteomes" id="UP000057737">
    <property type="component" value="Unassembled WGS sequence"/>
</dbReference>
<evidence type="ECO:0008006" key="4">
    <source>
        <dbReference type="Google" id="ProtNLM"/>
    </source>
</evidence>
<gene>
    <name evidence="2" type="ORF">AS156_24710</name>
</gene>
<feature type="region of interest" description="Disordered" evidence="1">
    <location>
        <begin position="163"/>
        <end position="210"/>
    </location>
</feature>
<evidence type="ECO:0000313" key="2">
    <source>
        <dbReference type="EMBL" id="KWV43991.1"/>
    </source>
</evidence>
<sequence>MFPQPRAATSSSLDVLPVDRIVDGSDSVDVGGLKPLARPNREPAKAMQSGNSLWSVPLSMLTATVARPIFSASRRPPQPAVVAPPTESAIKPLPAPAVPDRPALALIGAVVGDDDAIAVFLDQTTQKIVRLRQGDTQAGWQLSAVQGREVTFKKAGRSEVLTLQRQDGTAAAPARSPTMPAPQPVAGALDGSYAPFTPRSTPKNGEPDGL</sequence>
<reference evidence="2 3" key="1">
    <citation type="submission" date="2015-11" db="EMBL/GenBank/DDBJ databases">
        <title>Draft Genome Sequence of the Strain BR 10303 (Bradyrhizobium sp.) isolated from nodules of Centrolobium paraense.</title>
        <authorList>
            <person name="Zelli J.E."/>
            <person name="Simoes-Araujo J.L."/>
            <person name="Barauna A.C."/>
            <person name="Silva K."/>
        </authorList>
    </citation>
    <scope>NUCLEOTIDE SEQUENCE [LARGE SCALE GENOMIC DNA]</scope>
    <source>
        <strain evidence="2 3">BR 10303</strain>
    </source>
</reference>